<dbReference type="NCBIfam" id="TIGR03512">
    <property type="entry name" value="GldD_lipo"/>
    <property type="match status" value="1"/>
</dbReference>
<dbReference type="OrthoDB" id="679501at2"/>
<sequence length="198" mass="22881">MKREIVLLAMFTMAIIFMAGCKQHGTPKPRGYYRIAFPEHDYKPFNKKSPYTFDLPVYTEVGDGAQPQTREKYWYNINYPNLNGILHISYKAVDNNLNEMLEDSRKLAYKHSVKADAIAERLFISADKNVYGTLFDIKGDAASPVQFYLTDSVRNFVRGSLYFNSVPNKDSLAPVIDFVKTDIVHLMETFEWKEMPKL</sequence>
<dbReference type="EMBL" id="FXTB01000003">
    <property type="protein sequence ID" value="SMO57662.1"/>
    <property type="molecule type" value="Genomic_DNA"/>
</dbReference>
<accession>A0A521CE36</accession>
<proteinExistence type="predicted"/>
<dbReference type="InterPro" id="IPR019850">
    <property type="entry name" value="GldD-like"/>
</dbReference>
<evidence type="ECO:0000313" key="2">
    <source>
        <dbReference type="Proteomes" id="UP000319040"/>
    </source>
</evidence>
<dbReference type="Pfam" id="PF25593">
    <property type="entry name" value="GldD_lipo"/>
    <property type="match status" value="1"/>
</dbReference>
<evidence type="ECO:0000313" key="1">
    <source>
        <dbReference type="EMBL" id="SMO57662.1"/>
    </source>
</evidence>
<organism evidence="1 2">
    <name type="scientific">Saccharicrinis carchari</name>
    <dbReference type="NCBI Taxonomy" id="1168039"/>
    <lineage>
        <taxon>Bacteria</taxon>
        <taxon>Pseudomonadati</taxon>
        <taxon>Bacteroidota</taxon>
        <taxon>Bacteroidia</taxon>
        <taxon>Marinilabiliales</taxon>
        <taxon>Marinilabiliaceae</taxon>
        <taxon>Saccharicrinis</taxon>
    </lineage>
</organism>
<name>A0A521CE36_SACCC</name>
<dbReference type="PROSITE" id="PS51257">
    <property type="entry name" value="PROKAR_LIPOPROTEIN"/>
    <property type="match status" value="1"/>
</dbReference>
<reference evidence="1 2" key="1">
    <citation type="submission" date="2017-05" db="EMBL/GenBank/DDBJ databases">
        <authorList>
            <person name="Varghese N."/>
            <person name="Submissions S."/>
        </authorList>
    </citation>
    <scope>NUCLEOTIDE SEQUENCE [LARGE SCALE GENOMIC DNA]</scope>
    <source>
        <strain evidence="1 2">DSM 27040</strain>
    </source>
</reference>
<protein>
    <submittedName>
        <fullName evidence="1">Gliding motility-associated lipoprotein GldD</fullName>
    </submittedName>
</protein>
<keyword evidence="2" id="KW-1185">Reference proteome</keyword>
<dbReference type="Proteomes" id="UP000319040">
    <property type="component" value="Unassembled WGS sequence"/>
</dbReference>
<dbReference type="AlphaFoldDB" id="A0A521CE36"/>
<dbReference type="RefSeq" id="WP_142532762.1">
    <property type="nucleotide sequence ID" value="NZ_FXTB01000003.1"/>
</dbReference>
<keyword evidence="1" id="KW-0449">Lipoprotein</keyword>
<gene>
    <name evidence="1" type="ORF">SAMN06265379_10334</name>
</gene>